<gene>
    <name evidence="2" type="ORF">F2P81_002364</name>
</gene>
<name>A0A6A4TKT5_SCOMX</name>
<evidence type="ECO:0000313" key="3">
    <source>
        <dbReference type="Proteomes" id="UP000438429"/>
    </source>
</evidence>
<proteinExistence type="predicted"/>
<evidence type="ECO:0000256" key="1">
    <source>
        <dbReference type="SAM" id="MobiDB-lite"/>
    </source>
</evidence>
<sequence>MDGIEAWPQKGLQKEKERERERERELQPTTATAAAAAAQVEKVPGRTAPHIAVYHFDTLHYSSKHRTVTSCDSSAALRPNLGDALMFSISPTKAATMF</sequence>
<accession>A0A6A4TKT5</accession>
<feature type="compositionally biased region" description="Low complexity" evidence="1">
    <location>
        <begin position="29"/>
        <end position="38"/>
    </location>
</feature>
<protein>
    <submittedName>
        <fullName evidence="2">Uncharacterized protein</fullName>
    </submittedName>
</protein>
<dbReference type="AlphaFoldDB" id="A0A6A4TKT5"/>
<feature type="region of interest" description="Disordered" evidence="1">
    <location>
        <begin position="1"/>
        <end position="42"/>
    </location>
</feature>
<comment type="caution">
    <text evidence="2">The sequence shown here is derived from an EMBL/GenBank/DDBJ whole genome shotgun (WGS) entry which is preliminary data.</text>
</comment>
<feature type="compositionally biased region" description="Basic and acidic residues" evidence="1">
    <location>
        <begin position="12"/>
        <end position="26"/>
    </location>
</feature>
<evidence type="ECO:0000313" key="2">
    <source>
        <dbReference type="EMBL" id="KAF0045835.1"/>
    </source>
</evidence>
<reference evidence="2 3" key="1">
    <citation type="submission" date="2019-06" db="EMBL/GenBank/DDBJ databases">
        <title>Draft genomes of female and male turbot (Scophthalmus maximus).</title>
        <authorList>
            <person name="Xu H."/>
            <person name="Xu X.-W."/>
            <person name="Shao C."/>
            <person name="Chen S."/>
        </authorList>
    </citation>
    <scope>NUCLEOTIDE SEQUENCE [LARGE SCALE GENOMIC DNA]</scope>
    <source>
        <strain evidence="2">Ysfricsl-2016a</strain>
        <tissue evidence="2">Blood</tissue>
    </source>
</reference>
<dbReference type="EMBL" id="VEVO01000002">
    <property type="protein sequence ID" value="KAF0045835.1"/>
    <property type="molecule type" value="Genomic_DNA"/>
</dbReference>
<dbReference type="Proteomes" id="UP000438429">
    <property type="component" value="Unassembled WGS sequence"/>
</dbReference>
<organism evidence="2 3">
    <name type="scientific">Scophthalmus maximus</name>
    <name type="common">Turbot</name>
    <name type="synonym">Psetta maxima</name>
    <dbReference type="NCBI Taxonomy" id="52904"/>
    <lineage>
        <taxon>Eukaryota</taxon>
        <taxon>Metazoa</taxon>
        <taxon>Chordata</taxon>
        <taxon>Craniata</taxon>
        <taxon>Vertebrata</taxon>
        <taxon>Euteleostomi</taxon>
        <taxon>Actinopterygii</taxon>
        <taxon>Neopterygii</taxon>
        <taxon>Teleostei</taxon>
        <taxon>Neoteleostei</taxon>
        <taxon>Acanthomorphata</taxon>
        <taxon>Carangaria</taxon>
        <taxon>Pleuronectiformes</taxon>
        <taxon>Pleuronectoidei</taxon>
        <taxon>Scophthalmidae</taxon>
        <taxon>Scophthalmus</taxon>
    </lineage>
</organism>